<gene>
    <name evidence="1" type="ORF">PROAA_380007</name>
</gene>
<accession>A0A1A8XYU6</accession>
<sequence>MPGCRCASGRSRSMYRPVSPLSFATSGDTFQLRIGTAQPRQATGAFPLDKSVQSFFEKGTAFLNTREQLCPVEKGFIQGYCSSHRVTPNVSAPIIVSLDANKDDPVGSAY</sequence>
<name>A0A1A8XYU6_9RHOO</name>
<proteinExistence type="predicted"/>
<keyword evidence="2" id="KW-1185">Reference proteome</keyword>
<protein>
    <submittedName>
        <fullName evidence="1">Uncharacterized protein</fullName>
    </submittedName>
</protein>
<dbReference type="AlphaFoldDB" id="A0A1A8XYU6"/>
<reference evidence="1 2" key="1">
    <citation type="submission" date="2016-06" db="EMBL/GenBank/DDBJ databases">
        <authorList>
            <person name="Kjaerup R.B."/>
            <person name="Dalgaard T.S."/>
            <person name="Juul-Madsen H.R."/>
        </authorList>
    </citation>
    <scope>NUCLEOTIDE SEQUENCE [LARGE SCALE GENOMIC DNA]</scope>
    <source>
        <strain evidence="1">2</strain>
    </source>
</reference>
<dbReference type="Proteomes" id="UP000199600">
    <property type="component" value="Unassembled WGS sequence"/>
</dbReference>
<dbReference type="EMBL" id="FLQY01000312">
    <property type="protein sequence ID" value="SBT10124.1"/>
    <property type="molecule type" value="Genomic_DNA"/>
</dbReference>
<evidence type="ECO:0000313" key="2">
    <source>
        <dbReference type="Proteomes" id="UP000199600"/>
    </source>
</evidence>
<evidence type="ECO:0000313" key="1">
    <source>
        <dbReference type="EMBL" id="SBT10124.1"/>
    </source>
</evidence>
<organism evidence="1 2">
    <name type="scientific">Candidatus Propionivibrio aalborgensis</name>
    <dbReference type="NCBI Taxonomy" id="1860101"/>
    <lineage>
        <taxon>Bacteria</taxon>
        <taxon>Pseudomonadati</taxon>
        <taxon>Pseudomonadota</taxon>
        <taxon>Betaproteobacteria</taxon>
        <taxon>Rhodocyclales</taxon>
        <taxon>Rhodocyclaceae</taxon>
        <taxon>Propionivibrio</taxon>
    </lineage>
</organism>